<feature type="compositionally biased region" description="Polar residues" evidence="1">
    <location>
        <begin position="51"/>
        <end position="67"/>
    </location>
</feature>
<dbReference type="Proteomes" id="UP000048600">
    <property type="component" value="Unassembled WGS sequence"/>
</dbReference>
<feature type="region of interest" description="Disordered" evidence="1">
    <location>
        <begin position="47"/>
        <end position="74"/>
    </location>
</feature>
<dbReference type="EMBL" id="CHKL01000134">
    <property type="protein sequence ID" value="COW11207.1"/>
    <property type="molecule type" value="Genomic_DNA"/>
</dbReference>
<reference evidence="2 3" key="1">
    <citation type="submission" date="2015-03" db="EMBL/GenBank/DDBJ databases">
        <authorList>
            <consortium name="Pathogen Informatics"/>
        </authorList>
    </citation>
    <scope>NUCLEOTIDE SEQUENCE [LARGE SCALE GENOMIC DNA]</scope>
    <source>
        <strain evidence="2 3">P00601463</strain>
    </source>
</reference>
<evidence type="ECO:0000313" key="3">
    <source>
        <dbReference type="Proteomes" id="UP000048600"/>
    </source>
</evidence>
<gene>
    <name evidence="2" type="ORF">ERS007741_01519</name>
</gene>
<accession>A0A655IR69</accession>
<organism evidence="2 3">
    <name type="scientific">Mycobacterium tuberculosis</name>
    <dbReference type="NCBI Taxonomy" id="1773"/>
    <lineage>
        <taxon>Bacteria</taxon>
        <taxon>Bacillati</taxon>
        <taxon>Actinomycetota</taxon>
        <taxon>Actinomycetes</taxon>
        <taxon>Mycobacteriales</taxon>
        <taxon>Mycobacteriaceae</taxon>
        <taxon>Mycobacterium</taxon>
        <taxon>Mycobacterium tuberculosis complex</taxon>
    </lineage>
</organism>
<name>A0A655IR69_MYCTX</name>
<dbReference type="AlphaFoldDB" id="A0A655IR69"/>
<evidence type="ECO:0000256" key="1">
    <source>
        <dbReference type="SAM" id="MobiDB-lite"/>
    </source>
</evidence>
<sequence>MPMMRAFSPRLARCWANATANAPDPVHASTISGRAGSDCAVAQAKMASVSGRGTNTPGPTCSTTGPNDTVPMRCCNGTRRARAVTMSR</sequence>
<protein>
    <submittedName>
        <fullName evidence="2">Uncharacterized protein</fullName>
    </submittedName>
</protein>
<evidence type="ECO:0000313" key="2">
    <source>
        <dbReference type="EMBL" id="COW11207.1"/>
    </source>
</evidence>
<proteinExistence type="predicted"/>